<sequence>MALDVERNIRKPT</sequence>
<evidence type="ECO:0000313" key="1">
    <source>
        <dbReference type="EMBL" id="JAD70812.1"/>
    </source>
</evidence>
<protein>
    <submittedName>
        <fullName evidence="1">Uncharacterized protein</fullName>
    </submittedName>
</protein>
<name>A0A0A9CH16_ARUDO</name>
<dbReference type="EMBL" id="GBRH01227083">
    <property type="protein sequence ID" value="JAD70812.1"/>
    <property type="molecule type" value="Transcribed_RNA"/>
</dbReference>
<organism evidence="1">
    <name type="scientific">Arundo donax</name>
    <name type="common">Giant reed</name>
    <name type="synonym">Donax arundinaceus</name>
    <dbReference type="NCBI Taxonomy" id="35708"/>
    <lineage>
        <taxon>Eukaryota</taxon>
        <taxon>Viridiplantae</taxon>
        <taxon>Streptophyta</taxon>
        <taxon>Embryophyta</taxon>
        <taxon>Tracheophyta</taxon>
        <taxon>Spermatophyta</taxon>
        <taxon>Magnoliopsida</taxon>
        <taxon>Liliopsida</taxon>
        <taxon>Poales</taxon>
        <taxon>Poaceae</taxon>
        <taxon>PACMAD clade</taxon>
        <taxon>Arundinoideae</taxon>
        <taxon>Arundineae</taxon>
        <taxon>Arundo</taxon>
    </lineage>
</organism>
<reference evidence="1" key="2">
    <citation type="journal article" date="2015" name="Data Brief">
        <title>Shoot transcriptome of the giant reed, Arundo donax.</title>
        <authorList>
            <person name="Barrero R.A."/>
            <person name="Guerrero F.D."/>
            <person name="Moolhuijzen P."/>
            <person name="Goolsby J.A."/>
            <person name="Tidwell J."/>
            <person name="Bellgard S.E."/>
            <person name="Bellgard M.I."/>
        </authorList>
    </citation>
    <scope>NUCLEOTIDE SEQUENCE</scope>
    <source>
        <tissue evidence="1">Shoot tissue taken approximately 20 cm above the soil surface</tissue>
    </source>
</reference>
<proteinExistence type="predicted"/>
<reference evidence="1" key="1">
    <citation type="submission" date="2014-09" db="EMBL/GenBank/DDBJ databases">
        <authorList>
            <person name="Magalhaes I.L.F."/>
            <person name="Oliveira U."/>
            <person name="Santos F.R."/>
            <person name="Vidigal T.H.D.A."/>
            <person name="Brescovit A.D."/>
            <person name="Santos A.J."/>
        </authorList>
    </citation>
    <scope>NUCLEOTIDE SEQUENCE</scope>
    <source>
        <tissue evidence="1">Shoot tissue taken approximately 20 cm above the soil surface</tissue>
    </source>
</reference>
<accession>A0A0A9CH16</accession>